<evidence type="ECO:0000313" key="7">
    <source>
        <dbReference type="EMBL" id="PJE80979.1"/>
    </source>
</evidence>
<dbReference type="PIRSF" id="PIRSF001892">
    <property type="entry name" value="CyaE"/>
    <property type="match status" value="1"/>
</dbReference>
<evidence type="ECO:0000256" key="3">
    <source>
        <dbReference type="ARBA" id="ARBA00022452"/>
    </source>
</evidence>
<dbReference type="PANTHER" id="PTHR30026">
    <property type="entry name" value="OUTER MEMBRANE PROTEIN TOLC"/>
    <property type="match status" value="1"/>
</dbReference>
<protein>
    <submittedName>
        <fullName evidence="7">Outer membrane protein TolC</fullName>
    </submittedName>
</protein>
<keyword evidence="4" id="KW-0812">Transmembrane</keyword>
<dbReference type="Gene3D" id="1.20.1600.10">
    <property type="entry name" value="Outer membrane efflux proteins (OEP)"/>
    <property type="match status" value="1"/>
</dbReference>
<dbReference type="GO" id="GO:0015562">
    <property type="term" value="F:efflux transmembrane transporter activity"/>
    <property type="evidence" value="ECO:0007669"/>
    <property type="project" value="InterPro"/>
</dbReference>
<name>A0A2H9TCR7_9ZZZZ</name>
<gene>
    <name evidence="7" type="primary">tolC</name>
    <name evidence="7" type="ORF">CI610_00032</name>
</gene>
<evidence type="ECO:0000256" key="1">
    <source>
        <dbReference type="ARBA" id="ARBA00004442"/>
    </source>
</evidence>
<dbReference type="InterPro" id="IPR003423">
    <property type="entry name" value="OMP_efflux"/>
</dbReference>
<keyword evidence="3" id="KW-1134">Transmembrane beta strand</keyword>
<comment type="subcellular location">
    <subcellularLocation>
        <location evidence="1">Cell outer membrane</location>
    </subcellularLocation>
</comment>
<dbReference type="NCBIfam" id="TIGR01844">
    <property type="entry name" value="type_I_sec_TolC"/>
    <property type="match status" value="1"/>
</dbReference>
<dbReference type="AlphaFoldDB" id="A0A2H9TCR7"/>
<dbReference type="GO" id="GO:1990281">
    <property type="term" value="C:efflux pump complex"/>
    <property type="evidence" value="ECO:0007669"/>
    <property type="project" value="TreeGrafter"/>
</dbReference>
<reference evidence="7" key="1">
    <citation type="journal article" date="2017" name="Appl. Environ. Microbiol.">
        <title>Molecular characterization of an Endozoicomonas-like organism causing infection in king scallop Pecten maximus L.</title>
        <authorList>
            <person name="Cano I."/>
            <person name="van Aerle R."/>
            <person name="Ross S."/>
            <person name="Verner-Jeffreys D.W."/>
            <person name="Paley R.K."/>
            <person name="Rimmer G."/>
            <person name="Ryder D."/>
            <person name="Hooper P."/>
            <person name="Stone D."/>
            <person name="Feist S.W."/>
        </authorList>
    </citation>
    <scope>NUCLEOTIDE SEQUENCE</scope>
</reference>
<organism evidence="7">
    <name type="scientific">invertebrate metagenome</name>
    <dbReference type="NCBI Taxonomy" id="1711999"/>
    <lineage>
        <taxon>unclassified sequences</taxon>
        <taxon>metagenomes</taxon>
        <taxon>organismal metagenomes</taxon>
    </lineage>
</organism>
<evidence type="ECO:0000256" key="4">
    <source>
        <dbReference type="ARBA" id="ARBA00022692"/>
    </source>
</evidence>
<dbReference type="InterPro" id="IPR028351">
    <property type="entry name" value="CyaE"/>
</dbReference>
<dbReference type="GO" id="GO:0009279">
    <property type="term" value="C:cell outer membrane"/>
    <property type="evidence" value="ECO:0007669"/>
    <property type="project" value="UniProtKB-SubCell"/>
</dbReference>
<keyword evidence="2" id="KW-0813">Transport</keyword>
<evidence type="ECO:0000256" key="6">
    <source>
        <dbReference type="ARBA" id="ARBA00023237"/>
    </source>
</evidence>
<dbReference type="Pfam" id="PF02321">
    <property type="entry name" value="OEP"/>
    <property type="match status" value="2"/>
</dbReference>
<proteinExistence type="predicted"/>
<dbReference type="InterPro" id="IPR051906">
    <property type="entry name" value="TolC-like"/>
</dbReference>
<comment type="caution">
    <text evidence="7">The sequence shown here is derived from an EMBL/GenBank/DDBJ whole genome shotgun (WGS) entry which is preliminary data.</text>
</comment>
<dbReference type="SUPFAM" id="SSF56954">
    <property type="entry name" value="Outer membrane efflux proteins (OEP)"/>
    <property type="match status" value="1"/>
</dbReference>
<keyword evidence="6" id="KW-0998">Cell outer membrane</keyword>
<sequence>MPHVQRKCLIFAALVGITCQVQAAPGYTLMDVYDMALKNDAQLAAARASMKATQEKISQSRALLLPNLNASANTQYNKTTTEVRQNSNIHDDYNSHGWTATLTQPLFNLGSWFTYDQSKLVGSQAESQFAWEQQSLILRVAEAYFNILRSEDNLKTSIAEEKAVKQQLDQAQERYKVGLIAETDVLEARAAYDSARVSKIQAQNQVSVSYESMRTIINVPVSAVGQLKKDMPVNFPSPISSDEWVNKAVGSNLALKAAQAGVEATEQNIKVKKSGHAPTIDAFASYGHTSSNSDSARALTSNGIELTGNGSQTVAGLQITVPIFSGGATSSQVREATYQMEASQQNFDKLLRETSTNTRSQLLTVTSDVERVRARCQGIVSSESALRATQSGYEVGNRNITDVLNAQKNLYAAQRDYLNARYDFIINTLQLKQSAGTLSPEDLIKLNHWITLSKSNNIPNQCLAPSA</sequence>
<keyword evidence="5" id="KW-0472">Membrane</keyword>
<accession>A0A2H9TCR7</accession>
<evidence type="ECO:0000256" key="5">
    <source>
        <dbReference type="ARBA" id="ARBA00023136"/>
    </source>
</evidence>
<evidence type="ECO:0000256" key="2">
    <source>
        <dbReference type="ARBA" id="ARBA00022448"/>
    </source>
</evidence>
<dbReference type="PANTHER" id="PTHR30026:SF20">
    <property type="entry name" value="OUTER MEMBRANE PROTEIN TOLC"/>
    <property type="match status" value="1"/>
</dbReference>
<dbReference type="GO" id="GO:0015288">
    <property type="term" value="F:porin activity"/>
    <property type="evidence" value="ECO:0007669"/>
    <property type="project" value="TreeGrafter"/>
</dbReference>
<dbReference type="InterPro" id="IPR010130">
    <property type="entry name" value="T1SS_OMP_TolC"/>
</dbReference>
<dbReference type="EMBL" id="NSIT01000001">
    <property type="protein sequence ID" value="PJE80979.1"/>
    <property type="molecule type" value="Genomic_DNA"/>
</dbReference>